<feature type="chain" id="PRO_5047258355" description="Lipoprotein" evidence="2">
    <location>
        <begin position="40"/>
        <end position="276"/>
    </location>
</feature>
<organism evidence="3 4">
    <name type="scientific">Streptomyces hazeniae</name>
    <dbReference type="NCBI Taxonomy" id="3075538"/>
    <lineage>
        <taxon>Bacteria</taxon>
        <taxon>Bacillati</taxon>
        <taxon>Actinomycetota</taxon>
        <taxon>Actinomycetes</taxon>
        <taxon>Kitasatosporales</taxon>
        <taxon>Streptomycetaceae</taxon>
        <taxon>Streptomyces</taxon>
    </lineage>
</organism>
<keyword evidence="2" id="KW-0732">Signal</keyword>
<feature type="compositionally biased region" description="Basic and acidic residues" evidence="1">
    <location>
        <begin position="41"/>
        <end position="52"/>
    </location>
</feature>
<accession>A0ABU2NUE8</accession>
<protein>
    <recommendedName>
        <fullName evidence="5">Lipoprotein</fullName>
    </recommendedName>
</protein>
<evidence type="ECO:0000256" key="2">
    <source>
        <dbReference type="SAM" id="SignalP"/>
    </source>
</evidence>
<sequence length="276" mass="28072">MQKNVRRTTPTSPTPPAAAAAVAALAALVLTGCGGASEAADDAKPGGEKKAEAPAAPAMSQGDLEKLALAEGDVEGFTVEKGAADDVMPPPKGAKAEPAECGPYVDLFMKTAPGEPGPAVLRTVSEKQETPALDGDGDLDMEELEAFEDAMDDAFDVQVVRVGVAGYGGDGAADAMKELRDWTGACQGGFAVGPQKQGVTDVVPDAPAQGTDEATTFTVTVDTEGKKIPMSRFAVYRDGDTVVTFMAMNGAALLGEGGGDWGVPEAVVEAQLGKLD</sequence>
<dbReference type="EMBL" id="JAVREQ010000015">
    <property type="protein sequence ID" value="MDT0380595.1"/>
    <property type="molecule type" value="Genomic_DNA"/>
</dbReference>
<feature type="signal peptide" evidence="2">
    <location>
        <begin position="1"/>
        <end position="39"/>
    </location>
</feature>
<proteinExistence type="predicted"/>
<dbReference type="PROSITE" id="PS51257">
    <property type="entry name" value="PROKAR_LIPOPROTEIN"/>
    <property type="match status" value="1"/>
</dbReference>
<dbReference type="Proteomes" id="UP001183414">
    <property type="component" value="Unassembled WGS sequence"/>
</dbReference>
<evidence type="ECO:0008006" key="5">
    <source>
        <dbReference type="Google" id="ProtNLM"/>
    </source>
</evidence>
<reference evidence="4" key="1">
    <citation type="submission" date="2023-07" db="EMBL/GenBank/DDBJ databases">
        <title>30 novel species of actinomycetes from the DSMZ collection.</title>
        <authorList>
            <person name="Nouioui I."/>
        </authorList>
    </citation>
    <scope>NUCLEOTIDE SEQUENCE [LARGE SCALE GENOMIC DNA]</scope>
    <source>
        <strain evidence="4">DSM 42041</strain>
    </source>
</reference>
<gene>
    <name evidence="3" type="ORF">RM572_17720</name>
</gene>
<keyword evidence="4" id="KW-1185">Reference proteome</keyword>
<evidence type="ECO:0000313" key="4">
    <source>
        <dbReference type="Proteomes" id="UP001183414"/>
    </source>
</evidence>
<dbReference type="RefSeq" id="WP_311674335.1">
    <property type="nucleotide sequence ID" value="NZ_JAVREQ010000015.1"/>
</dbReference>
<evidence type="ECO:0000256" key="1">
    <source>
        <dbReference type="SAM" id="MobiDB-lite"/>
    </source>
</evidence>
<comment type="caution">
    <text evidence="3">The sequence shown here is derived from an EMBL/GenBank/DDBJ whole genome shotgun (WGS) entry which is preliminary data.</text>
</comment>
<name>A0ABU2NUE8_9ACTN</name>
<feature type="region of interest" description="Disordered" evidence="1">
    <location>
        <begin position="36"/>
        <end position="65"/>
    </location>
</feature>
<evidence type="ECO:0000313" key="3">
    <source>
        <dbReference type="EMBL" id="MDT0380595.1"/>
    </source>
</evidence>